<dbReference type="Gene3D" id="3.40.190.10">
    <property type="entry name" value="Periplasmic binding protein-like II"/>
    <property type="match status" value="1"/>
</dbReference>
<dbReference type="EMBL" id="JACBYR010000001">
    <property type="protein sequence ID" value="NYE82525.1"/>
    <property type="molecule type" value="Genomic_DNA"/>
</dbReference>
<dbReference type="InterPro" id="IPR005064">
    <property type="entry name" value="BUG"/>
</dbReference>
<comment type="similarity">
    <text evidence="1">Belongs to the UPF0065 (bug) family.</text>
</comment>
<dbReference type="RefSeq" id="WP_179585490.1">
    <property type="nucleotide sequence ID" value="NZ_JACBYR010000001.1"/>
</dbReference>
<evidence type="ECO:0000313" key="3">
    <source>
        <dbReference type="Proteomes" id="UP000542125"/>
    </source>
</evidence>
<comment type="caution">
    <text evidence="2">The sequence shown here is derived from an EMBL/GenBank/DDBJ whole genome shotgun (WGS) entry which is preliminary data.</text>
</comment>
<reference evidence="2 3" key="1">
    <citation type="submission" date="2020-07" db="EMBL/GenBank/DDBJ databases">
        <title>Genomic Encyclopedia of Type Strains, Phase IV (KMG-V): Genome sequencing to study the core and pangenomes of soil and plant-associated prokaryotes.</title>
        <authorList>
            <person name="Whitman W."/>
        </authorList>
    </citation>
    <scope>NUCLEOTIDE SEQUENCE [LARGE SCALE GENOMIC DNA]</scope>
    <source>
        <strain evidence="2 3">SAS40</strain>
    </source>
</reference>
<name>A0A7Y9ITE8_9BURK</name>
<dbReference type="InterPro" id="IPR042100">
    <property type="entry name" value="Bug_dom1"/>
</dbReference>
<dbReference type="PANTHER" id="PTHR42928">
    <property type="entry name" value="TRICARBOXYLATE-BINDING PROTEIN"/>
    <property type="match status" value="1"/>
</dbReference>
<evidence type="ECO:0000256" key="1">
    <source>
        <dbReference type="ARBA" id="ARBA00006987"/>
    </source>
</evidence>
<dbReference type="SUPFAM" id="SSF53850">
    <property type="entry name" value="Periplasmic binding protein-like II"/>
    <property type="match status" value="1"/>
</dbReference>
<gene>
    <name evidence="2" type="ORF">FHW18_001796</name>
</gene>
<dbReference type="Gene3D" id="3.40.190.150">
    <property type="entry name" value="Bordetella uptake gene, domain 1"/>
    <property type="match status" value="1"/>
</dbReference>
<dbReference type="PANTHER" id="PTHR42928:SF5">
    <property type="entry name" value="BLR1237 PROTEIN"/>
    <property type="match status" value="1"/>
</dbReference>
<dbReference type="InterPro" id="IPR006311">
    <property type="entry name" value="TAT_signal"/>
</dbReference>
<organism evidence="2 3">
    <name type="scientific">Pigmentiphaga litoralis</name>
    <dbReference type="NCBI Taxonomy" id="516702"/>
    <lineage>
        <taxon>Bacteria</taxon>
        <taxon>Pseudomonadati</taxon>
        <taxon>Pseudomonadota</taxon>
        <taxon>Betaproteobacteria</taxon>
        <taxon>Burkholderiales</taxon>
        <taxon>Alcaligenaceae</taxon>
        <taxon>Pigmentiphaga</taxon>
    </lineage>
</organism>
<keyword evidence="2" id="KW-0675">Receptor</keyword>
<keyword evidence="3" id="KW-1185">Reference proteome</keyword>
<dbReference type="Pfam" id="PF03401">
    <property type="entry name" value="TctC"/>
    <property type="match status" value="1"/>
</dbReference>
<dbReference type="AlphaFoldDB" id="A0A7Y9ITE8"/>
<proteinExistence type="inferred from homology"/>
<dbReference type="PIRSF" id="PIRSF017082">
    <property type="entry name" value="YflP"/>
    <property type="match status" value="1"/>
</dbReference>
<evidence type="ECO:0000313" key="2">
    <source>
        <dbReference type="EMBL" id="NYE82525.1"/>
    </source>
</evidence>
<protein>
    <submittedName>
        <fullName evidence="2">Tripartite-type tricarboxylate transporter receptor subunit TctC</fullName>
    </submittedName>
</protein>
<dbReference type="Proteomes" id="UP000542125">
    <property type="component" value="Unassembled WGS sequence"/>
</dbReference>
<accession>A0A7Y9ITE8</accession>
<sequence>MTIERSDGGWDASRRRVLGMLGAGGLCAVSPWTFAAQSAGAWPERPINYVVPFPPGGLTDVAARQVGKALSDAEKWNVVVENKPGGSANIGASHVARAAADGYTWLAITLTHVANVTLFESKAGYDLMKDLTPIAGLASCGMMVVVNPKSDIKTLDDLTRVAKTRNLSAGSSGSGTPPHLALALFESLTGVSMTHAPYKGGAPSLVDLMGGHLDVIFSNYPESLPHVKSGALRALAVTAKARTPDLPDVPTVGEAGMPGLIVDNFTGVLAPANTPPHIVQQAGKAIVEQMSRPEMKQAMVQLGFAPQPRGPAEFRTYLDSEVVRWRKIIQDAKISVG</sequence>
<dbReference type="PROSITE" id="PS51318">
    <property type="entry name" value="TAT"/>
    <property type="match status" value="1"/>
</dbReference>
<dbReference type="CDD" id="cd07012">
    <property type="entry name" value="PBP2_Bug_TTT"/>
    <property type="match status" value="1"/>
</dbReference>